<dbReference type="PRINTS" id="PR01995">
    <property type="entry name" value="UPF0595"/>
</dbReference>
<evidence type="ECO:0000256" key="1">
    <source>
        <dbReference type="ARBA" id="ARBA00007917"/>
    </source>
</evidence>
<dbReference type="VEuPathDB" id="VectorBase:SCAU008808"/>
<gene>
    <name evidence="5" type="primary">106087401</name>
</gene>
<feature type="domain" description="Cysteine-rich DPF motif" evidence="4">
    <location>
        <begin position="34"/>
        <end position="133"/>
    </location>
</feature>
<organism evidence="5 6">
    <name type="scientific">Stomoxys calcitrans</name>
    <name type="common">Stable fly</name>
    <name type="synonym">Conops calcitrans</name>
    <dbReference type="NCBI Taxonomy" id="35570"/>
    <lineage>
        <taxon>Eukaryota</taxon>
        <taxon>Metazoa</taxon>
        <taxon>Ecdysozoa</taxon>
        <taxon>Arthropoda</taxon>
        <taxon>Hexapoda</taxon>
        <taxon>Insecta</taxon>
        <taxon>Pterygota</taxon>
        <taxon>Neoptera</taxon>
        <taxon>Endopterygota</taxon>
        <taxon>Diptera</taxon>
        <taxon>Brachycera</taxon>
        <taxon>Muscomorpha</taxon>
        <taxon>Muscoidea</taxon>
        <taxon>Muscidae</taxon>
        <taxon>Stomoxys</taxon>
    </lineage>
</organism>
<comment type="similarity">
    <text evidence="1">Belongs to the CDPF1 family.</text>
</comment>
<dbReference type="KEGG" id="scac:106087401"/>
<evidence type="ECO:0000256" key="2">
    <source>
        <dbReference type="ARBA" id="ARBA00014801"/>
    </source>
</evidence>
<dbReference type="Pfam" id="PF10170">
    <property type="entry name" value="C6_DPF"/>
    <property type="match status" value="1"/>
</dbReference>
<dbReference type="Proteomes" id="UP000095300">
    <property type="component" value="Unassembled WGS sequence"/>
</dbReference>
<dbReference type="STRING" id="35570.A0A1I8PK56"/>
<keyword evidence="6" id="KW-1185">Reference proteome</keyword>
<evidence type="ECO:0000259" key="4">
    <source>
        <dbReference type="Pfam" id="PF10170"/>
    </source>
</evidence>
<reference evidence="5" key="1">
    <citation type="submission" date="2020-05" db="UniProtKB">
        <authorList>
            <consortium name="EnsemblMetazoa"/>
        </authorList>
    </citation>
    <scope>IDENTIFICATION</scope>
    <source>
        <strain evidence="5">USDA</strain>
    </source>
</reference>
<dbReference type="PANTHER" id="PTHR31849">
    <property type="entry name" value="CYSTEINE-RICH PDF MOTIF DOMAIN-CONTAINING PROTEIN 1"/>
    <property type="match status" value="1"/>
</dbReference>
<proteinExistence type="inferred from homology"/>
<accession>A0A1I8PK56</accession>
<dbReference type="InterPro" id="IPR018785">
    <property type="entry name" value="CDPF1_dom"/>
</dbReference>
<dbReference type="AlphaFoldDB" id="A0A1I8PK56"/>
<evidence type="ECO:0000313" key="6">
    <source>
        <dbReference type="Proteomes" id="UP000095300"/>
    </source>
</evidence>
<dbReference type="OrthoDB" id="191995at2759"/>
<evidence type="ECO:0000256" key="3">
    <source>
        <dbReference type="SAM" id="MobiDB-lite"/>
    </source>
</evidence>
<dbReference type="InterPro" id="IPR042426">
    <property type="entry name" value="CDPF1"/>
</dbReference>
<dbReference type="PANTHER" id="PTHR31849:SF1">
    <property type="entry name" value="CYSTEINE-RICH DPF MOTIF DOMAIN-CONTAINING PROTEIN 1"/>
    <property type="match status" value="1"/>
</dbReference>
<dbReference type="EnsemblMetazoa" id="SCAU008808-RA">
    <property type="protein sequence ID" value="SCAU008808-PA"/>
    <property type="gene ID" value="SCAU008808"/>
</dbReference>
<feature type="region of interest" description="Disordered" evidence="3">
    <location>
        <begin position="1"/>
        <end position="20"/>
    </location>
</feature>
<protein>
    <recommendedName>
        <fullName evidence="2">Cysteine-rich DPF motif domain-containing protein 1</fullName>
    </recommendedName>
</protein>
<name>A0A1I8PK56_STOCA</name>
<evidence type="ECO:0000313" key="5">
    <source>
        <dbReference type="EnsemblMetazoa" id="SCAU008808-PA"/>
    </source>
</evidence>
<sequence length="141" mass="15879">MSSDSNKADEAPVKGHTISEKTADSKIDDESIPFHCKSCGLHETVHYFGQQPAFVYGVVYTEPTYIMKDPFQPPVGKWKSKPEYFIALGAHCIRCNDVVCKDNGCHFFFKHTYCIPCVKIVISTFPTDIQLKIKKQLSTGQ</sequence>